<evidence type="ECO:0000313" key="4">
    <source>
        <dbReference type="Proteomes" id="UP000297975"/>
    </source>
</evidence>
<dbReference type="Proteomes" id="UP000297975">
    <property type="component" value="Unassembled WGS sequence"/>
</dbReference>
<reference evidence="3 4" key="1">
    <citation type="submission" date="2019-03" db="EMBL/GenBank/DDBJ databases">
        <authorList>
            <person name="He R.-H."/>
        </authorList>
    </citation>
    <scope>NUCLEOTIDE SEQUENCE [LARGE SCALE GENOMIC DNA]</scope>
    <source>
        <strain evidence="4">SH 714</strain>
    </source>
</reference>
<proteinExistence type="inferred from homology"/>
<protein>
    <submittedName>
        <fullName evidence="3">Carbon-nitrogen family hydrolase</fullName>
    </submittedName>
</protein>
<dbReference type="GO" id="GO:0016787">
    <property type="term" value="F:hydrolase activity"/>
    <property type="evidence" value="ECO:0007669"/>
    <property type="project" value="UniProtKB-KW"/>
</dbReference>
<dbReference type="AlphaFoldDB" id="A0A4Y8IRN1"/>
<dbReference type="InterPro" id="IPR003010">
    <property type="entry name" value="C-N_Hydrolase"/>
</dbReference>
<dbReference type="PANTHER" id="PTHR23088:SF27">
    <property type="entry name" value="DEAMINATED GLUTATHIONE AMIDASE"/>
    <property type="match status" value="1"/>
</dbReference>
<accession>A0A4Y8IRN1</accession>
<comment type="similarity">
    <text evidence="1">Belongs to the carbon-nitrogen hydrolase superfamily. NIT1/NIT2 family.</text>
</comment>
<sequence>MKISTYQMNIIPGQPEQNRNKVADWIAKDCKKNQPDTIVLPEMWTTAYTLSQLDDLADLDNQPTTSFLKELAIKNNINIIGGSFANKKNGQIYNTSIVINRKGELVYEYDKIHLVPMLNEHHYLCGGESAAKVFELEGIKMGLIICYDLRFPELIRPLALEEAEILFIVAEWPSARRHHWRTLQLARAIENQMFVISSNRIGTYDNVNFSGNSMFINPSGDIIKEGSNNEEEILTTTLDFNEVKNMRQNVPVFSSRVPDLYM</sequence>
<keyword evidence="3" id="KW-0378">Hydrolase</keyword>
<evidence type="ECO:0000313" key="3">
    <source>
        <dbReference type="EMBL" id="TFB24433.1"/>
    </source>
</evidence>
<dbReference type="OrthoDB" id="9811121at2"/>
<dbReference type="SUPFAM" id="SSF56317">
    <property type="entry name" value="Carbon-nitrogen hydrolase"/>
    <property type="match status" value="1"/>
</dbReference>
<dbReference type="CDD" id="cd07583">
    <property type="entry name" value="nitrilase_5"/>
    <property type="match status" value="1"/>
</dbReference>
<dbReference type="RefSeq" id="WP_134338791.1">
    <property type="nucleotide sequence ID" value="NZ_SOPW01000002.1"/>
</dbReference>
<feature type="domain" description="CN hydrolase" evidence="2">
    <location>
        <begin position="1"/>
        <end position="240"/>
    </location>
</feature>
<dbReference type="Pfam" id="PF00795">
    <property type="entry name" value="CN_hydrolase"/>
    <property type="match status" value="1"/>
</dbReference>
<dbReference type="InterPro" id="IPR036526">
    <property type="entry name" value="C-N_Hydrolase_sf"/>
</dbReference>
<dbReference type="PROSITE" id="PS50263">
    <property type="entry name" value="CN_HYDROLASE"/>
    <property type="match status" value="1"/>
</dbReference>
<dbReference type="Gene3D" id="3.60.110.10">
    <property type="entry name" value="Carbon-nitrogen hydrolase"/>
    <property type="match status" value="1"/>
</dbReference>
<comment type="caution">
    <text evidence="3">The sequence shown here is derived from an EMBL/GenBank/DDBJ whole genome shotgun (WGS) entry which is preliminary data.</text>
</comment>
<dbReference type="EMBL" id="SOPW01000002">
    <property type="protein sequence ID" value="TFB24433.1"/>
    <property type="molecule type" value="Genomic_DNA"/>
</dbReference>
<keyword evidence="4" id="KW-1185">Reference proteome</keyword>
<gene>
    <name evidence="3" type="ORF">E3U55_02750</name>
</gene>
<name>A0A4Y8IRN1_9BACI</name>
<dbReference type="PANTHER" id="PTHR23088">
    <property type="entry name" value="NITRILASE-RELATED"/>
    <property type="match status" value="1"/>
</dbReference>
<organism evidence="3 4">
    <name type="scientific">Filobacillus milosensis</name>
    <dbReference type="NCBI Taxonomy" id="94137"/>
    <lineage>
        <taxon>Bacteria</taxon>
        <taxon>Bacillati</taxon>
        <taxon>Bacillota</taxon>
        <taxon>Bacilli</taxon>
        <taxon>Bacillales</taxon>
        <taxon>Bacillaceae</taxon>
        <taxon>Filobacillus</taxon>
    </lineage>
</organism>
<evidence type="ECO:0000256" key="1">
    <source>
        <dbReference type="ARBA" id="ARBA00010613"/>
    </source>
</evidence>
<evidence type="ECO:0000259" key="2">
    <source>
        <dbReference type="PROSITE" id="PS50263"/>
    </source>
</evidence>